<dbReference type="RefSeq" id="XP_046076983.1">
    <property type="nucleotide sequence ID" value="XM_046210574.1"/>
</dbReference>
<evidence type="ECO:0000313" key="3">
    <source>
        <dbReference type="Proteomes" id="UP001201262"/>
    </source>
</evidence>
<dbReference type="InterPro" id="IPR035994">
    <property type="entry name" value="Nucleoside_phosphorylase_sf"/>
</dbReference>
<dbReference type="GeneID" id="70240861"/>
<dbReference type="GO" id="GO:0003824">
    <property type="term" value="F:catalytic activity"/>
    <property type="evidence" value="ECO:0007669"/>
    <property type="project" value="InterPro"/>
</dbReference>
<keyword evidence="3" id="KW-1185">Reference proteome</keyword>
<keyword evidence="1" id="KW-0812">Transmembrane</keyword>
<dbReference type="Proteomes" id="UP001201262">
    <property type="component" value="Unassembled WGS sequence"/>
</dbReference>
<evidence type="ECO:0000256" key="1">
    <source>
        <dbReference type="SAM" id="Phobius"/>
    </source>
</evidence>
<name>A0AAD4L1T0_9EURO</name>
<evidence type="ECO:0000313" key="2">
    <source>
        <dbReference type="EMBL" id="KAH8703965.1"/>
    </source>
</evidence>
<dbReference type="GO" id="GO:0009116">
    <property type="term" value="P:nucleoside metabolic process"/>
    <property type="evidence" value="ECO:0007669"/>
    <property type="project" value="InterPro"/>
</dbReference>
<accession>A0AAD4L1T0</accession>
<proteinExistence type="predicted"/>
<dbReference type="Gene3D" id="3.40.50.1580">
    <property type="entry name" value="Nucleoside phosphorylase domain"/>
    <property type="match status" value="1"/>
</dbReference>
<organism evidence="2 3">
    <name type="scientific">Talaromyces proteolyticus</name>
    <dbReference type="NCBI Taxonomy" id="1131652"/>
    <lineage>
        <taxon>Eukaryota</taxon>
        <taxon>Fungi</taxon>
        <taxon>Dikarya</taxon>
        <taxon>Ascomycota</taxon>
        <taxon>Pezizomycotina</taxon>
        <taxon>Eurotiomycetes</taxon>
        <taxon>Eurotiomycetidae</taxon>
        <taxon>Eurotiales</taxon>
        <taxon>Trichocomaceae</taxon>
        <taxon>Talaromyces</taxon>
        <taxon>Talaromyces sect. Bacilispori</taxon>
    </lineage>
</organism>
<protein>
    <submittedName>
        <fullName evidence="2">Uncharacterized protein</fullName>
    </submittedName>
</protein>
<comment type="caution">
    <text evidence="2">The sequence shown here is derived from an EMBL/GenBank/DDBJ whole genome shotgun (WGS) entry which is preliminary data.</text>
</comment>
<keyword evidence="1" id="KW-1133">Transmembrane helix</keyword>
<dbReference type="EMBL" id="JAJTJA010000002">
    <property type="protein sequence ID" value="KAH8703965.1"/>
    <property type="molecule type" value="Genomic_DNA"/>
</dbReference>
<dbReference type="AlphaFoldDB" id="A0AAD4L1T0"/>
<feature type="transmembrane region" description="Helical" evidence="1">
    <location>
        <begin position="42"/>
        <end position="61"/>
    </location>
</feature>
<sequence>MCALPLKAATATVMLDQRHPPLQQLPSNNNVYKLKKITDHNIVVIYLLTEVYSITSVITIITKI</sequence>
<keyword evidence="1" id="KW-0472">Membrane</keyword>
<reference evidence="2" key="1">
    <citation type="submission" date="2021-12" db="EMBL/GenBank/DDBJ databases">
        <title>Convergent genome expansion in fungi linked to evolution of root-endophyte symbiosis.</title>
        <authorList>
            <consortium name="DOE Joint Genome Institute"/>
            <person name="Ke Y.-H."/>
            <person name="Bonito G."/>
            <person name="Liao H.-L."/>
            <person name="Looney B."/>
            <person name="Rojas-Flechas A."/>
            <person name="Nash J."/>
            <person name="Hameed K."/>
            <person name="Schadt C."/>
            <person name="Martin F."/>
            <person name="Crous P.W."/>
            <person name="Miettinen O."/>
            <person name="Magnuson J.K."/>
            <person name="Labbe J."/>
            <person name="Jacobson D."/>
            <person name="Doktycz M.J."/>
            <person name="Veneault-Fourrey C."/>
            <person name="Kuo A."/>
            <person name="Mondo S."/>
            <person name="Calhoun S."/>
            <person name="Riley R."/>
            <person name="Ohm R."/>
            <person name="LaButti K."/>
            <person name="Andreopoulos B."/>
            <person name="Pangilinan J."/>
            <person name="Nolan M."/>
            <person name="Tritt A."/>
            <person name="Clum A."/>
            <person name="Lipzen A."/>
            <person name="Daum C."/>
            <person name="Barry K."/>
            <person name="Grigoriev I.V."/>
            <person name="Vilgalys R."/>
        </authorList>
    </citation>
    <scope>NUCLEOTIDE SEQUENCE</scope>
    <source>
        <strain evidence="2">PMI_201</strain>
    </source>
</reference>
<gene>
    <name evidence="2" type="ORF">BGW36DRAFT_288451</name>
</gene>